<name>A0AAC9B6C9_AERVE</name>
<sequence length="167" mass="19080">MNKITIADLSEELLDVINGQRAVINKLAELTGLSSGQVRVLQMEASQRHQRAKAAEAKAKANREAYEEDHQQMAAWVYATRFDFNNAKEWNKAAATEWLVICERNGSEHGRDHTFKYREPTQDELLEALKDLEGWSRATEEHNKDRREHAQRTLPKVKAKLAALLTA</sequence>
<evidence type="ECO:0000313" key="1">
    <source>
        <dbReference type="EMBL" id="ANB52510.1"/>
    </source>
</evidence>
<reference evidence="1 3" key="1">
    <citation type="journal article" date="2016" name="J. Clin. Microbiol.">
        <title>Detection and Whole-Genome Sequencing of Carbapenemase-Producing Aeromonas hydrophila Isolates from Routine Perirectal Surveillance Culture.</title>
        <authorList>
            <person name="Hughes H.Y."/>
            <person name="Conlan S.P."/>
            <person name="Lau A.F."/>
            <person name="Dekker J.P."/>
            <person name="Michelin A.V."/>
            <person name="Youn J.H."/>
            <person name="Henderson D.K."/>
            <person name="Frank K.M."/>
            <person name="Segre J.A."/>
            <person name="Palmore T.N."/>
        </authorList>
    </citation>
    <scope>NUCLEOTIDE SEQUENCE [LARGE SCALE GENOMIC DNA]</scope>
    <source>
        <strain evidence="1 3">AVNIH1</strain>
    </source>
</reference>
<dbReference type="AlphaFoldDB" id="A0AAC9B6C9"/>
<dbReference type="EMBL" id="CP014774">
    <property type="protein sequence ID" value="ANB52510.1"/>
    <property type="molecule type" value="Genomic_DNA"/>
</dbReference>
<organism evidence="1 3">
    <name type="scientific">Aeromonas veronii</name>
    <dbReference type="NCBI Taxonomy" id="654"/>
    <lineage>
        <taxon>Bacteria</taxon>
        <taxon>Pseudomonadati</taxon>
        <taxon>Pseudomonadota</taxon>
        <taxon>Gammaproteobacteria</taxon>
        <taxon>Aeromonadales</taxon>
        <taxon>Aeromonadaceae</taxon>
        <taxon>Aeromonas</taxon>
    </lineage>
</organism>
<dbReference type="EMBL" id="CP014774">
    <property type="protein sequence ID" value="ANB53723.1"/>
    <property type="molecule type" value="Genomic_DNA"/>
</dbReference>
<evidence type="ECO:0000313" key="2">
    <source>
        <dbReference type="EMBL" id="ANB53723.1"/>
    </source>
</evidence>
<dbReference type="Proteomes" id="UP000076809">
    <property type="component" value="Chromosome"/>
</dbReference>
<accession>A0AAC9B6C9</accession>
<gene>
    <name evidence="1" type="ORF">WM43_07445</name>
    <name evidence="2" type="ORF">WM43_14175</name>
</gene>
<evidence type="ECO:0008006" key="4">
    <source>
        <dbReference type="Google" id="ProtNLM"/>
    </source>
</evidence>
<evidence type="ECO:0000313" key="3">
    <source>
        <dbReference type="Proteomes" id="UP000076809"/>
    </source>
</evidence>
<dbReference type="RefSeq" id="WP_064338569.1">
    <property type="nucleotide sequence ID" value="NZ_CP014774.1"/>
</dbReference>
<protein>
    <recommendedName>
        <fullName evidence="4">Phage protein</fullName>
    </recommendedName>
</protein>
<proteinExistence type="predicted"/>